<sequence>MDEDDALPSLMQLCLFSLADNMKEVWMKDSADSYSFRHVMGPFNLLPGDLVEDLTCLLSNRKQLSRAALHFLLVPQLHNLSLERCPGLVTSAICAHIAARCQGLWSLDLSGAQQLPSKVLSATLCCLPALRSLSLAGGPFCLSSSGSSFCSTSTSQPPVASSFCPSSLSSSSFASPSPVPLTSLLALDIGFGEQKEEPAAAAAYLLLSLPGLKTVAMEGVAQACRLIEHREFSQTDEFSIREGVPRLVEVWSKRRHRQDRWMEKREGGTAAAGNEEYEEEKILWEGYCEDSDEDVSGEEGPSCTGNQVEEKRKGRVSSQSGDEQLILQLKNVKGVTCDLLDSLGNLCPHICSISVNVDHKTDTVARNQVSVLAAGLQTWPGQLQSLSLLYPGPLEDLPPALRVTGSSLVSLTLDGVKTSPHCPLLEVMEACPRLRELLIFAEPPSKPPAVQQEDVVGQWVSLGRPQLPNLCSLSINFSLCHSQIMPVMSWLSLRKVLKCLLVGSPLLERLSLVSLPCPLNCLLEDLLAVDNFHVSGSVWFADLCVYANLPLRHVRHVDLTWTDVKAVMVETLVRRCRRLKLVDVSHCWEISLDDLVTCKSLSDVKVVWVK</sequence>
<evidence type="ECO:0000313" key="3">
    <source>
        <dbReference type="Proteomes" id="UP000693946"/>
    </source>
</evidence>
<accession>A0AAV6QCT8</accession>
<proteinExistence type="predicted"/>
<name>A0AAV6QCT8_SOLSE</name>
<gene>
    <name evidence="2" type="ORF">JOB18_002321</name>
</gene>
<reference evidence="2 3" key="1">
    <citation type="journal article" date="2021" name="Sci. Rep.">
        <title>Chromosome anchoring in Senegalese sole (Solea senegalensis) reveals sex-associated markers and genome rearrangements in flatfish.</title>
        <authorList>
            <person name="Guerrero-Cozar I."/>
            <person name="Gomez-Garrido J."/>
            <person name="Berbel C."/>
            <person name="Martinez-Blanch J.F."/>
            <person name="Alioto T."/>
            <person name="Claros M.G."/>
            <person name="Gagnaire P.A."/>
            <person name="Manchado M."/>
        </authorList>
    </citation>
    <scope>NUCLEOTIDE SEQUENCE [LARGE SCALE GENOMIC DNA]</scope>
    <source>
        <strain evidence="2">Sse05_10M</strain>
    </source>
</reference>
<evidence type="ECO:0000313" key="2">
    <source>
        <dbReference type="EMBL" id="KAG7488987.1"/>
    </source>
</evidence>
<dbReference type="EMBL" id="JAGKHQ010000017">
    <property type="protein sequence ID" value="KAG7488987.1"/>
    <property type="molecule type" value="Genomic_DNA"/>
</dbReference>
<organism evidence="2 3">
    <name type="scientific">Solea senegalensis</name>
    <name type="common">Senegalese sole</name>
    <dbReference type="NCBI Taxonomy" id="28829"/>
    <lineage>
        <taxon>Eukaryota</taxon>
        <taxon>Metazoa</taxon>
        <taxon>Chordata</taxon>
        <taxon>Craniata</taxon>
        <taxon>Vertebrata</taxon>
        <taxon>Euteleostomi</taxon>
        <taxon>Actinopterygii</taxon>
        <taxon>Neopterygii</taxon>
        <taxon>Teleostei</taxon>
        <taxon>Neoteleostei</taxon>
        <taxon>Acanthomorphata</taxon>
        <taxon>Carangaria</taxon>
        <taxon>Pleuronectiformes</taxon>
        <taxon>Pleuronectoidei</taxon>
        <taxon>Soleidae</taxon>
        <taxon>Solea</taxon>
    </lineage>
</organism>
<comment type="caution">
    <text evidence="2">The sequence shown here is derived from an EMBL/GenBank/DDBJ whole genome shotgun (WGS) entry which is preliminary data.</text>
</comment>
<dbReference type="Proteomes" id="UP000693946">
    <property type="component" value="Linkage Group LG5"/>
</dbReference>
<keyword evidence="3" id="KW-1185">Reference proteome</keyword>
<feature type="region of interest" description="Disordered" evidence="1">
    <location>
        <begin position="291"/>
        <end position="317"/>
    </location>
</feature>
<protein>
    <submittedName>
        <fullName evidence="2">Uncharacterized protein</fullName>
    </submittedName>
</protein>
<evidence type="ECO:0000256" key="1">
    <source>
        <dbReference type="SAM" id="MobiDB-lite"/>
    </source>
</evidence>
<dbReference type="AlphaFoldDB" id="A0AAV6QCT8"/>